<organism evidence="4 5">
    <name type="scientific">Brumicola blandensis</name>
    <dbReference type="NCBI Taxonomy" id="3075611"/>
    <lineage>
        <taxon>Bacteria</taxon>
        <taxon>Pseudomonadati</taxon>
        <taxon>Pseudomonadota</taxon>
        <taxon>Gammaproteobacteria</taxon>
        <taxon>Alteromonadales</taxon>
        <taxon>Alteromonadaceae</taxon>
        <taxon>Brumicola</taxon>
    </lineage>
</organism>
<dbReference type="EMBL" id="JAVRIE010000002">
    <property type="protein sequence ID" value="MDT0582077.1"/>
    <property type="molecule type" value="Genomic_DNA"/>
</dbReference>
<dbReference type="InterPro" id="IPR052020">
    <property type="entry name" value="Cyclic_di-GMP/3'3'-cGAMP_PDE"/>
</dbReference>
<dbReference type="InterPro" id="IPR001789">
    <property type="entry name" value="Sig_transdc_resp-reg_receiver"/>
</dbReference>
<dbReference type="Proteomes" id="UP001249020">
    <property type="component" value="Unassembled WGS sequence"/>
</dbReference>
<evidence type="ECO:0000259" key="3">
    <source>
        <dbReference type="PROSITE" id="PS51832"/>
    </source>
</evidence>
<dbReference type="PANTHER" id="PTHR45228:SF8">
    <property type="entry name" value="TWO-COMPONENT RESPONSE REGULATOR-RELATED"/>
    <property type="match status" value="1"/>
</dbReference>
<dbReference type="InterPro" id="IPR037522">
    <property type="entry name" value="HD_GYP_dom"/>
</dbReference>
<dbReference type="Gene3D" id="1.10.3210.10">
    <property type="entry name" value="Hypothetical protein af1432"/>
    <property type="match status" value="1"/>
</dbReference>
<dbReference type="Pfam" id="PF13487">
    <property type="entry name" value="HD_5"/>
    <property type="match status" value="1"/>
</dbReference>
<name>A0AAW8QYP1_9ALTE</name>
<evidence type="ECO:0000313" key="5">
    <source>
        <dbReference type="Proteomes" id="UP001249020"/>
    </source>
</evidence>
<dbReference type="PROSITE" id="PS51832">
    <property type="entry name" value="HD_GYP"/>
    <property type="match status" value="1"/>
</dbReference>
<dbReference type="Pfam" id="PF00072">
    <property type="entry name" value="Response_reg"/>
    <property type="match status" value="1"/>
</dbReference>
<feature type="domain" description="Response regulatory" evidence="2">
    <location>
        <begin position="15"/>
        <end position="130"/>
    </location>
</feature>
<dbReference type="InterPro" id="IPR011006">
    <property type="entry name" value="CheY-like_superfamily"/>
</dbReference>
<accession>A0AAW8QYP1</accession>
<evidence type="ECO:0000313" key="4">
    <source>
        <dbReference type="EMBL" id="MDT0582077.1"/>
    </source>
</evidence>
<dbReference type="CDD" id="cd17569">
    <property type="entry name" value="REC_HupR-like"/>
    <property type="match status" value="1"/>
</dbReference>
<evidence type="ECO:0000259" key="2">
    <source>
        <dbReference type="PROSITE" id="PS50110"/>
    </source>
</evidence>
<dbReference type="GO" id="GO:0000160">
    <property type="term" value="P:phosphorelay signal transduction system"/>
    <property type="evidence" value="ECO:0007669"/>
    <property type="project" value="InterPro"/>
</dbReference>
<dbReference type="SUPFAM" id="SSF52172">
    <property type="entry name" value="CheY-like"/>
    <property type="match status" value="1"/>
</dbReference>
<dbReference type="PROSITE" id="PS50110">
    <property type="entry name" value="RESPONSE_REGULATORY"/>
    <property type="match status" value="1"/>
</dbReference>
<keyword evidence="1" id="KW-0597">Phosphoprotein</keyword>
<reference evidence="4 5" key="1">
    <citation type="submission" date="2023-09" db="EMBL/GenBank/DDBJ databases">
        <authorList>
            <person name="Rey-Velasco X."/>
        </authorList>
    </citation>
    <scope>NUCLEOTIDE SEQUENCE [LARGE SCALE GENOMIC DNA]</scope>
    <source>
        <strain evidence="4 5">W409</strain>
    </source>
</reference>
<sequence length="429" mass="47797">MSEEKSEVKAAPKFTVLFVDDETSILRTMKRIFHSKPFKLVLADSAQKALDFMQENTVHVVVSDMKMPGMNGAAFLSQVALNFPDTYKIVLSGFADLESTLEVINNGQIQRFLQKPWDNEVLIEAVERGINQHKLAAENKRLQLLTAKQNKELASLNGVLEQKVEQRTKQLKVALSRSEQATTSVKKVIYNMLSSNPLFSGAYAKSVSSVAKSIADRMDLSDKQVADITYAALIAEIGMVGLDTKIIQTPFSKLTPAQQESYYSQAYRAQLILAPAQLPEVTDIIINQFEFTNGRGFPNSVAADQIPLGSKVLAVARDYMRYRKGRINGTEYDALDAIDKVNNYCGLQYDGSIVNLLKLEQQAGSEDKYDIGLKTSQLEPGMVLHEALYNENDILILPQGHIFDAGSIEKIKALEERFNMTLSILIEED</sequence>
<feature type="modified residue" description="4-aspartylphosphate" evidence="1">
    <location>
        <position position="64"/>
    </location>
</feature>
<keyword evidence="5" id="KW-1185">Reference proteome</keyword>
<dbReference type="AlphaFoldDB" id="A0AAW8QYP1"/>
<dbReference type="RefSeq" id="WP_311360861.1">
    <property type="nucleotide sequence ID" value="NZ_JAVRIE010000002.1"/>
</dbReference>
<protein>
    <submittedName>
        <fullName evidence="4">Response regulator</fullName>
    </submittedName>
</protein>
<proteinExistence type="predicted"/>
<comment type="caution">
    <text evidence="4">The sequence shown here is derived from an EMBL/GenBank/DDBJ whole genome shotgun (WGS) entry which is preliminary data.</text>
</comment>
<dbReference type="SMART" id="SM00448">
    <property type="entry name" value="REC"/>
    <property type="match status" value="1"/>
</dbReference>
<dbReference type="PANTHER" id="PTHR45228">
    <property type="entry name" value="CYCLIC DI-GMP PHOSPHODIESTERASE TM_0186-RELATED"/>
    <property type="match status" value="1"/>
</dbReference>
<feature type="domain" description="HD-GYP" evidence="3">
    <location>
        <begin position="178"/>
        <end position="373"/>
    </location>
</feature>
<dbReference type="Gene3D" id="3.40.50.2300">
    <property type="match status" value="1"/>
</dbReference>
<evidence type="ECO:0000256" key="1">
    <source>
        <dbReference type="PROSITE-ProRule" id="PRU00169"/>
    </source>
</evidence>
<gene>
    <name evidence="4" type="ORF">RM544_05975</name>
</gene>